<keyword evidence="1" id="KW-1133">Transmembrane helix</keyword>
<evidence type="ECO:0000256" key="1">
    <source>
        <dbReference type="SAM" id="Phobius"/>
    </source>
</evidence>
<dbReference type="Pfam" id="PF04632">
    <property type="entry name" value="FUSC"/>
    <property type="match status" value="1"/>
</dbReference>
<keyword evidence="1" id="KW-0812">Transmembrane</keyword>
<dbReference type="GO" id="GO:0022857">
    <property type="term" value="F:transmembrane transporter activity"/>
    <property type="evidence" value="ECO:0007669"/>
    <property type="project" value="InterPro"/>
</dbReference>
<evidence type="ECO:0000313" key="2">
    <source>
        <dbReference type="EMBL" id="EGH33884.1"/>
    </source>
</evidence>
<sequence>RHWRLGRLTPFLDRGLMLYSVTSTVLAIIAASVLWILLGWKDGASAVALAAVSCSFFAAMDDPAPQIYRFFFWTLLSVVFASLYLFVVLPNLHDFPMLVLAFAVPFICVGTLTVQPRFFLGTLLTIVNTSSFISIQSAYDADFMNFLNANLAGPAGLLFAFIWTLVFRPFGVELAV</sequence>
<feature type="transmembrane region" description="Helical" evidence="1">
    <location>
        <begin position="16"/>
        <end position="37"/>
    </location>
</feature>
<feature type="transmembrane region" description="Helical" evidence="1">
    <location>
        <begin position="95"/>
        <end position="112"/>
    </location>
</feature>
<feature type="transmembrane region" description="Helical" evidence="1">
    <location>
        <begin position="43"/>
        <end position="60"/>
    </location>
</feature>
<keyword evidence="1" id="KW-0472">Membrane</keyword>
<feature type="non-terminal residue" evidence="2">
    <location>
        <position position="176"/>
    </location>
</feature>
<dbReference type="GO" id="GO:0005886">
    <property type="term" value="C:plasma membrane"/>
    <property type="evidence" value="ECO:0007669"/>
    <property type="project" value="InterPro"/>
</dbReference>
<evidence type="ECO:0000313" key="3">
    <source>
        <dbReference type="Proteomes" id="UP000004471"/>
    </source>
</evidence>
<comment type="caution">
    <text evidence="2">The sequence shown here is derived from an EMBL/GenBank/DDBJ whole genome shotgun (WGS) entry which is preliminary data.</text>
</comment>
<feature type="transmembrane region" description="Helical" evidence="1">
    <location>
        <begin position="151"/>
        <end position="170"/>
    </location>
</feature>
<feature type="transmembrane region" description="Helical" evidence="1">
    <location>
        <begin position="67"/>
        <end position="89"/>
    </location>
</feature>
<dbReference type="HOGENOM" id="CLU_1528410_0_0_6"/>
<feature type="non-terminal residue" evidence="2">
    <location>
        <position position="1"/>
    </location>
</feature>
<gene>
    <name evidence="2" type="ORF">PSYJA_35192</name>
</gene>
<name>F3FUJ2_PSESX</name>
<dbReference type="Proteomes" id="UP000004471">
    <property type="component" value="Unassembled WGS sequence"/>
</dbReference>
<organism evidence="2 3">
    <name type="scientific">Pseudomonas syringae pv. japonica str. M301072</name>
    <dbReference type="NCBI Taxonomy" id="629262"/>
    <lineage>
        <taxon>Bacteria</taxon>
        <taxon>Pseudomonadati</taxon>
        <taxon>Pseudomonadota</taxon>
        <taxon>Gammaproteobacteria</taxon>
        <taxon>Pseudomonadales</taxon>
        <taxon>Pseudomonadaceae</taxon>
        <taxon>Pseudomonas</taxon>
        <taxon>Pseudomonas syringae</taxon>
    </lineage>
</organism>
<accession>F3FUJ2</accession>
<protein>
    <recommendedName>
        <fullName evidence="4">Fusaric acid resistance protein region</fullName>
    </recommendedName>
</protein>
<dbReference type="EMBL" id="AEAH01002014">
    <property type="protein sequence ID" value="EGH33884.1"/>
    <property type="molecule type" value="Genomic_DNA"/>
</dbReference>
<evidence type="ECO:0008006" key="4">
    <source>
        <dbReference type="Google" id="ProtNLM"/>
    </source>
</evidence>
<proteinExistence type="predicted"/>
<reference evidence="2 3" key="1">
    <citation type="journal article" date="2011" name="PLoS Pathog.">
        <title>Dynamic evolution of pathogenicity revealed by sequencing and comparative genomics of 19 Pseudomonas syringae isolates.</title>
        <authorList>
            <person name="Baltrus D.A."/>
            <person name="Nishimura M.T."/>
            <person name="Romanchuk A."/>
            <person name="Chang J.H."/>
            <person name="Mukhtar M.S."/>
            <person name="Cherkis K."/>
            <person name="Roach J."/>
            <person name="Grant S.R."/>
            <person name="Jones C.D."/>
            <person name="Dangl J.L."/>
        </authorList>
    </citation>
    <scope>NUCLEOTIDE SEQUENCE [LARGE SCALE GENOMIC DNA]</scope>
    <source>
        <strain evidence="3">M301072PT</strain>
    </source>
</reference>
<dbReference type="InterPro" id="IPR006726">
    <property type="entry name" value="PHBA_efflux_AaeB/fusaric-R"/>
</dbReference>
<dbReference type="AlphaFoldDB" id="F3FUJ2"/>